<name>A0ABD0YVW9_9HEMI</name>
<feature type="region of interest" description="Disordered" evidence="1">
    <location>
        <begin position="1"/>
        <end position="52"/>
    </location>
</feature>
<evidence type="ECO:0000313" key="3">
    <source>
        <dbReference type="Proteomes" id="UP001558652"/>
    </source>
</evidence>
<evidence type="ECO:0008006" key="4">
    <source>
        <dbReference type="Google" id="ProtNLM"/>
    </source>
</evidence>
<reference evidence="2 3" key="1">
    <citation type="submission" date="2024-07" db="EMBL/GenBank/DDBJ databases">
        <title>Chromosome-level genome assembly of the water stick insect Ranatra chinensis (Heteroptera: Nepidae).</title>
        <authorList>
            <person name="Liu X."/>
        </authorList>
    </citation>
    <scope>NUCLEOTIDE SEQUENCE [LARGE SCALE GENOMIC DNA]</scope>
    <source>
        <strain evidence="2">Cailab_2021Rc</strain>
        <tissue evidence="2">Muscle</tissue>
    </source>
</reference>
<dbReference type="AlphaFoldDB" id="A0ABD0YVW9"/>
<dbReference type="Proteomes" id="UP001558652">
    <property type="component" value="Unassembled WGS sequence"/>
</dbReference>
<comment type="caution">
    <text evidence="2">The sequence shown here is derived from an EMBL/GenBank/DDBJ whole genome shotgun (WGS) entry which is preliminary data.</text>
</comment>
<dbReference type="EMBL" id="JBFDAA010000001">
    <property type="protein sequence ID" value="KAL1140088.1"/>
    <property type="molecule type" value="Genomic_DNA"/>
</dbReference>
<feature type="compositionally biased region" description="Basic and acidic residues" evidence="1">
    <location>
        <begin position="28"/>
        <end position="46"/>
    </location>
</feature>
<protein>
    <recommendedName>
        <fullName evidence="4">Reverse transcriptase domain-containing protein</fullName>
    </recommendedName>
</protein>
<keyword evidence="3" id="KW-1185">Reference proteome</keyword>
<proteinExistence type="predicted"/>
<evidence type="ECO:0000313" key="2">
    <source>
        <dbReference type="EMBL" id="KAL1140088.1"/>
    </source>
</evidence>
<gene>
    <name evidence="2" type="ORF">AAG570_000020</name>
</gene>
<evidence type="ECO:0000256" key="1">
    <source>
        <dbReference type="SAM" id="MobiDB-lite"/>
    </source>
</evidence>
<accession>A0ABD0YVW9</accession>
<organism evidence="2 3">
    <name type="scientific">Ranatra chinensis</name>
    <dbReference type="NCBI Taxonomy" id="642074"/>
    <lineage>
        <taxon>Eukaryota</taxon>
        <taxon>Metazoa</taxon>
        <taxon>Ecdysozoa</taxon>
        <taxon>Arthropoda</taxon>
        <taxon>Hexapoda</taxon>
        <taxon>Insecta</taxon>
        <taxon>Pterygota</taxon>
        <taxon>Neoptera</taxon>
        <taxon>Paraneoptera</taxon>
        <taxon>Hemiptera</taxon>
        <taxon>Heteroptera</taxon>
        <taxon>Panheteroptera</taxon>
        <taxon>Nepomorpha</taxon>
        <taxon>Nepidae</taxon>
        <taxon>Ranatrinae</taxon>
        <taxon>Ranatra</taxon>
    </lineage>
</organism>
<sequence length="387" mass="43880">MARIRERGQSSLQEQRQDIKVGNFSDVGRARVNGDQEAKRSGHDGDVDTLSPKTEEIYGGIRKSYQRQVVSLLLPGREKCEPPGGLAQSMEIRTRMICGRILETEIGPVKAQHAIQLVKQLVARASRWKGALAAYDFDIIYTKGSEDVVTDILSRQVNAKNIRMMKAALADEDYAERFLNNCLWSRNPFNEVVPETDGERVYTRHTTYKHTSIVQMTIRREATDDKIRETLEEITEDCTNMYTGNDGLGNKIGDLYRTGQILLEATLVICLRRMETITGENSGRKQALDTFRKYHEEITIRRGINKTMAHLGRTYYWVDAGIKFDSVWGQPQMTVDVITVWPDGYPKYARIHGGSGAAHRLPRSRVCSRGSFEVRQHPIGGLEAKQE</sequence>